<reference evidence="3 4" key="1">
    <citation type="submission" date="2018-06" db="EMBL/GenBank/DDBJ databases">
        <title>Paenibacillus montanisoli sp. nov., isolated from mountain area soil.</title>
        <authorList>
            <person name="Wu M."/>
        </authorList>
    </citation>
    <scope>NUCLEOTIDE SEQUENCE [LARGE SCALE GENOMIC DNA]</scope>
    <source>
        <strain evidence="3 4">RA17</strain>
    </source>
</reference>
<organism evidence="3 4">
    <name type="scientific">Paenibacillus montanisoli</name>
    <dbReference type="NCBI Taxonomy" id="2081970"/>
    <lineage>
        <taxon>Bacteria</taxon>
        <taxon>Bacillati</taxon>
        <taxon>Bacillota</taxon>
        <taxon>Bacilli</taxon>
        <taxon>Bacillales</taxon>
        <taxon>Paenibacillaceae</taxon>
        <taxon>Paenibacillus</taxon>
    </lineage>
</organism>
<keyword evidence="1" id="KW-0732">Signal</keyword>
<comment type="caution">
    <text evidence="3">The sequence shown here is derived from an EMBL/GenBank/DDBJ whole genome shotgun (WGS) entry which is preliminary data.</text>
</comment>
<evidence type="ECO:0000259" key="2">
    <source>
        <dbReference type="Pfam" id="PF13472"/>
    </source>
</evidence>
<evidence type="ECO:0000313" key="4">
    <source>
        <dbReference type="Proteomes" id="UP000249260"/>
    </source>
</evidence>
<dbReference type="OrthoDB" id="2596050at2"/>
<feature type="domain" description="SGNH hydrolase-type esterase" evidence="2">
    <location>
        <begin position="36"/>
        <end position="242"/>
    </location>
</feature>
<dbReference type="AlphaFoldDB" id="A0A328U1G1"/>
<protein>
    <recommendedName>
        <fullName evidence="2">SGNH hydrolase-type esterase domain-containing protein</fullName>
    </recommendedName>
</protein>
<proteinExistence type="predicted"/>
<dbReference type="Proteomes" id="UP000249260">
    <property type="component" value="Unassembled WGS sequence"/>
</dbReference>
<dbReference type="InterPro" id="IPR013830">
    <property type="entry name" value="SGNH_hydro"/>
</dbReference>
<sequence length="253" mass="27723">MLKKMAKTIAVTMIAGALLSSTAWASSDQERKQLVALGDSITYGYNLGADNESPSAYAFPYLMEQDAKLHTIDLAFPGWTSAQLLQAVQNDKEFRQNLKHAEYITLDIGNNDLLNAIGAATNADGSLNIVQLQTDIFLNVMPKFISNLKQTIVEIRSLSDARIAVYNIYNPYQEGHPLHFLSESLLKQIINNQLAGAVQSLGFTGIVIADAYTAFNGKQDKFVIGHKGDRYDVHPTIDGQRALAEIGADALDF</sequence>
<dbReference type="Gene3D" id="3.40.50.1110">
    <property type="entry name" value="SGNH hydrolase"/>
    <property type="match status" value="1"/>
</dbReference>
<dbReference type="EMBL" id="QLUW01000002">
    <property type="protein sequence ID" value="RAP76607.1"/>
    <property type="molecule type" value="Genomic_DNA"/>
</dbReference>
<dbReference type="SUPFAM" id="SSF52266">
    <property type="entry name" value="SGNH hydrolase"/>
    <property type="match status" value="1"/>
</dbReference>
<dbReference type="Pfam" id="PF13472">
    <property type="entry name" value="Lipase_GDSL_2"/>
    <property type="match status" value="1"/>
</dbReference>
<evidence type="ECO:0000313" key="3">
    <source>
        <dbReference type="EMBL" id="RAP76607.1"/>
    </source>
</evidence>
<dbReference type="RefSeq" id="WP_112882824.1">
    <property type="nucleotide sequence ID" value="NZ_QLUW01000002.1"/>
</dbReference>
<feature type="signal peptide" evidence="1">
    <location>
        <begin position="1"/>
        <end position="25"/>
    </location>
</feature>
<accession>A0A328U1G1</accession>
<name>A0A328U1G1_9BACL</name>
<gene>
    <name evidence="3" type="ORF">DL346_14685</name>
</gene>
<keyword evidence="4" id="KW-1185">Reference proteome</keyword>
<feature type="chain" id="PRO_5016374993" description="SGNH hydrolase-type esterase domain-containing protein" evidence="1">
    <location>
        <begin position="26"/>
        <end position="253"/>
    </location>
</feature>
<dbReference type="InterPro" id="IPR036514">
    <property type="entry name" value="SGNH_hydro_sf"/>
</dbReference>
<evidence type="ECO:0000256" key="1">
    <source>
        <dbReference type="SAM" id="SignalP"/>
    </source>
</evidence>